<evidence type="ECO:0000256" key="7">
    <source>
        <dbReference type="RuleBase" id="RU003331"/>
    </source>
</evidence>
<evidence type="ECO:0000256" key="1">
    <source>
        <dbReference type="ARBA" id="ARBA00022679"/>
    </source>
</evidence>
<dbReference type="PANTHER" id="PTHR23359">
    <property type="entry name" value="NUCLEOTIDE KINASE"/>
    <property type="match status" value="1"/>
</dbReference>
<reference evidence="8" key="1">
    <citation type="submission" date="2016-10" db="EMBL/GenBank/DDBJ databases">
        <title>Draft Genome Sequence of Nocardioides luteus Strain BAFB, an Alkane-Degrading Bacterium Isolated from JP-7 Polluted Soil.</title>
        <authorList>
            <person name="Brown L."/>
            <person name="Ruiz O.N."/>
            <person name="Gunasekera T."/>
        </authorList>
    </citation>
    <scope>NUCLEOTIDE SEQUENCE [LARGE SCALE GENOMIC DNA]</scope>
    <source>
        <strain evidence="8">BAFB</strain>
    </source>
</reference>
<feature type="binding site" evidence="5">
    <location>
        <position position="133"/>
    </location>
    <ligand>
        <name>AMP</name>
        <dbReference type="ChEBI" id="CHEBI:456215"/>
    </ligand>
</feature>
<dbReference type="PROSITE" id="PS00113">
    <property type="entry name" value="ADENYLATE_KINASE"/>
    <property type="match status" value="1"/>
</dbReference>
<keyword evidence="5 7" id="KW-0067">ATP-binding</keyword>
<comment type="subunit">
    <text evidence="5 7">Monomer.</text>
</comment>
<comment type="caution">
    <text evidence="8">The sequence shown here is derived from an EMBL/GenBank/DDBJ whole genome shotgun (WGS) entry which is preliminary data.</text>
</comment>
<dbReference type="GO" id="GO:0044209">
    <property type="term" value="P:AMP salvage"/>
    <property type="evidence" value="ECO:0007669"/>
    <property type="project" value="UniProtKB-UniRule"/>
</dbReference>
<comment type="similarity">
    <text evidence="5 6">Belongs to the adenylate kinase family.</text>
</comment>
<dbReference type="NCBIfam" id="NF011104">
    <property type="entry name" value="PRK14531.1"/>
    <property type="match status" value="1"/>
</dbReference>
<feature type="region of interest" description="NMP" evidence="5">
    <location>
        <begin position="30"/>
        <end position="59"/>
    </location>
</feature>
<gene>
    <name evidence="5" type="primary">adk</name>
    <name evidence="8" type="ORF">UG56_025610</name>
</gene>
<evidence type="ECO:0000256" key="6">
    <source>
        <dbReference type="RuleBase" id="RU003330"/>
    </source>
</evidence>
<evidence type="ECO:0000313" key="9">
    <source>
        <dbReference type="Proteomes" id="UP000033772"/>
    </source>
</evidence>
<evidence type="ECO:0000313" key="8">
    <source>
        <dbReference type="EMBL" id="OIJ23909.1"/>
    </source>
</evidence>
<dbReference type="GO" id="GO:0004017">
    <property type="term" value="F:AMP kinase activity"/>
    <property type="evidence" value="ECO:0007669"/>
    <property type="project" value="UniProtKB-UniRule"/>
</dbReference>
<feature type="binding site" evidence="5">
    <location>
        <begin position="10"/>
        <end position="15"/>
    </location>
    <ligand>
        <name>ATP</name>
        <dbReference type="ChEBI" id="CHEBI:30616"/>
    </ligand>
</feature>
<dbReference type="EC" id="2.7.4.3" evidence="5 7"/>
<keyword evidence="5" id="KW-0963">Cytoplasm</keyword>
<dbReference type="STRING" id="1844.UG56_025610"/>
<feature type="binding site" evidence="5">
    <location>
        <begin position="85"/>
        <end position="88"/>
    </location>
    <ligand>
        <name>AMP</name>
        <dbReference type="ChEBI" id="CHEBI:456215"/>
    </ligand>
</feature>
<dbReference type="InterPro" id="IPR033690">
    <property type="entry name" value="Adenylat_kinase_CS"/>
</dbReference>
<organism evidence="8 9">
    <name type="scientific">Nocardioides luteus</name>
    <dbReference type="NCBI Taxonomy" id="1844"/>
    <lineage>
        <taxon>Bacteria</taxon>
        <taxon>Bacillati</taxon>
        <taxon>Actinomycetota</taxon>
        <taxon>Actinomycetes</taxon>
        <taxon>Propionibacteriales</taxon>
        <taxon>Nocardioidaceae</taxon>
        <taxon>Nocardioides</taxon>
    </lineage>
</organism>
<dbReference type="RefSeq" id="WP_045551328.1">
    <property type="nucleotide sequence ID" value="NZ_JZDQ02000051.1"/>
</dbReference>
<comment type="caution">
    <text evidence="5">Lacks conserved residue(s) required for the propagation of feature annotation.</text>
</comment>
<keyword evidence="9" id="KW-1185">Reference proteome</keyword>
<dbReference type="EMBL" id="JZDQ02000051">
    <property type="protein sequence ID" value="OIJ23909.1"/>
    <property type="molecule type" value="Genomic_DNA"/>
</dbReference>
<keyword evidence="1 5" id="KW-0808">Transferase</keyword>
<protein>
    <recommendedName>
        <fullName evidence="5 7">Adenylate kinase</fullName>
        <shortName evidence="5">AK</shortName>
        <ecNumber evidence="5 7">2.7.4.3</ecNumber>
    </recommendedName>
    <alternativeName>
        <fullName evidence="5">ATP-AMP transphosphorylase</fullName>
    </alternativeName>
    <alternativeName>
        <fullName evidence="5">ATP:AMP phosphotransferase</fullName>
    </alternativeName>
    <alternativeName>
        <fullName evidence="5">Adenylate monophosphate kinase</fullName>
    </alternativeName>
</protein>
<keyword evidence="4 5" id="KW-0418">Kinase</keyword>
<evidence type="ECO:0000256" key="2">
    <source>
        <dbReference type="ARBA" id="ARBA00022727"/>
    </source>
</evidence>
<comment type="subcellular location">
    <subcellularLocation>
        <location evidence="5 7">Cytoplasm</location>
    </subcellularLocation>
</comment>
<dbReference type="InterPro" id="IPR000850">
    <property type="entry name" value="Adenylat/UMP-CMP_kin"/>
</dbReference>
<dbReference type="Pfam" id="PF00406">
    <property type="entry name" value="ADK"/>
    <property type="match status" value="1"/>
</dbReference>
<feature type="binding site" evidence="5">
    <location>
        <position position="172"/>
    </location>
    <ligand>
        <name>ATP</name>
        <dbReference type="ChEBI" id="CHEBI:30616"/>
    </ligand>
</feature>
<dbReference type="NCBIfam" id="NF011100">
    <property type="entry name" value="PRK14527.1"/>
    <property type="match status" value="1"/>
</dbReference>
<comment type="function">
    <text evidence="5">Catalyzes the reversible transfer of the terminal phosphate group between ATP and AMP. Plays an important role in cellular energy homeostasis and in adenine nucleotide metabolism.</text>
</comment>
<keyword evidence="3 5" id="KW-0547">Nucleotide-binding</keyword>
<dbReference type="InterPro" id="IPR027417">
    <property type="entry name" value="P-loop_NTPase"/>
</dbReference>
<dbReference type="AlphaFoldDB" id="A0A1J4MX26"/>
<feature type="binding site" evidence="5">
    <location>
        <position position="92"/>
    </location>
    <ligand>
        <name>AMP</name>
        <dbReference type="ChEBI" id="CHEBI:456215"/>
    </ligand>
</feature>
<dbReference type="Gene3D" id="3.40.50.300">
    <property type="entry name" value="P-loop containing nucleotide triphosphate hydrolases"/>
    <property type="match status" value="1"/>
</dbReference>
<evidence type="ECO:0000256" key="3">
    <source>
        <dbReference type="ARBA" id="ARBA00022741"/>
    </source>
</evidence>
<feature type="binding site" evidence="5">
    <location>
        <position position="127"/>
    </location>
    <ligand>
        <name>ATP</name>
        <dbReference type="ChEBI" id="CHEBI:30616"/>
    </ligand>
</feature>
<dbReference type="Proteomes" id="UP000033772">
    <property type="component" value="Unassembled WGS sequence"/>
</dbReference>
<sequence length="198" mass="20879">MRLLLMGPPGAGKGTQAAVISERFAVPAISTGDIFRANVAQQTALGVAAQTYMDAGEYVPDEITNAMVADRLAEGDCAGGFLLDGYPRTPQQVAELDEILALADVGLDAVVLLEADTDELVSRLLARAREQGRADDTEPVIRRRLEVYAAETGPLAADYAARDLLARVDGLGPVDEVTERILTVLTSVAAQRTATSAP</sequence>
<accession>A0A1J4MX26</accession>
<dbReference type="SUPFAM" id="SSF52540">
    <property type="entry name" value="P-loop containing nucleoside triphosphate hydrolases"/>
    <property type="match status" value="1"/>
</dbReference>
<feature type="binding site" evidence="5">
    <location>
        <position position="144"/>
    </location>
    <ligand>
        <name>AMP</name>
        <dbReference type="ChEBI" id="CHEBI:456215"/>
    </ligand>
</feature>
<dbReference type="HAMAP" id="MF_00235">
    <property type="entry name" value="Adenylate_kinase_Adk"/>
    <property type="match status" value="1"/>
</dbReference>
<comment type="catalytic activity">
    <reaction evidence="5 7">
        <text>AMP + ATP = 2 ADP</text>
        <dbReference type="Rhea" id="RHEA:12973"/>
        <dbReference type="ChEBI" id="CHEBI:30616"/>
        <dbReference type="ChEBI" id="CHEBI:456215"/>
        <dbReference type="ChEBI" id="CHEBI:456216"/>
        <dbReference type="EC" id="2.7.4.3"/>
    </reaction>
</comment>
<proteinExistence type="inferred from homology"/>
<dbReference type="GO" id="GO:0005524">
    <property type="term" value="F:ATP binding"/>
    <property type="evidence" value="ECO:0007669"/>
    <property type="project" value="UniProtKB-UniRule"/>
</dbReference>
<evidence type="ECO:0000256" key="4">
    <source>
        <dbReference type="ARBA" id="ARBA00022777"/>
    </source>
</evidence>
<keyword evidence="2 5" id="KW-0545">Nucleotide biosynthesis</keyword>
<dbReference type="UniPathway" id="UPA00588">
    <property type="reaction ID" value="UER00649"/>
</dbReference>
<evidence type="ECO:0000256" key="5">
    <source>
        <dbReference type="HAMAP-Rule" id="MF_00235"/>
    </source>
</evidence>
<comment type="domain">
    <text evidence="5">Consists of three domains, a large central CORE domain and two small peripheral domains, NMPbind and LID, which undergo movements during catalysis. The LID domain closes over the site of phosphoryl transfer upon ATP binding. Assembling and dissambling the active center during each catalytic cycle provides an effective means to prevent ATP hydrolysis.</text>
</comment>
<dbReference type="CDD" id="cd01428">
    <property type="entry name" value="ADK"/>
    <property type="match status" value="1"/>
</dbReference>
<comment type="pathway">
    <text evidence="5">Purine metabolism; AMP biosynthesis via salvage pathway; AMP from ADP: step 1/1.</text>
</comment>
<dbReference type="PRINTS" id="PR00094">
    <property type="entry name" value="ADENYLTKNASE"/>
</dbReference>
<dbReference type="NCBIfam" id="NF011105">
    <property type="entry name" value="PRK14532.1"/>
    <property type="match status" value="1"/>
</dbReference>
<dbReference type="NCBIfam" id="NF011101">
    <property type="entry name" value="PRK14528.1"/>
    <property type="match status" value="1"/>
</dbReference>
<dbReference type="NCBIfam" id="NF001381">
    <property type="entry name" value="PRK00279.1-3"/>
    <property type="match status" value="1"/>
</dbReference>
<dbReference type="GO" id="GO:0005737">
    <property type="term" value="C:cytoplasm"/>
    <property type="evidence" value="ECO:0007669"/>
    <property type="project" value="UniProtKB-SubCell"/>
</dbReference>
<dbReference type="OrthoDB" id="9805030at2"/>
<feature type="binding site" evidence="5">
    <location>
        <position position="36"/>
    </location>
    <ligand>
        <name>AMP</name>
        <dbReference type="ChEBI" id="CHEBI:456215"/>
    </ligand>
</feature>
<feature type="binding site" evidence="5">
    <location>
        <begin position="57"/>
        <end position="59"/>
    </location>
    <ligand>
        <name>AMP</name>
        <dbReference type="ChEBI" id="CHEBI:456215"/>
    </ligand>
</feature>
<feature type="binding site" evidence="5">
    <location>
        <position position="31"/>
    </location>
    <ligand>
        <name>AMP</name>
        <dbReference type="ChEBI" id="CHEBI:456215"/>
    </ligand>
</feature>
<name>A0A1J4MX26_9ACTN</name>